<name>A0A9Q9EP43_9PEZI</name>
<evidence type="ECO:0000313" key="1">
    <source>
        <dbReference type="EMBL" id="USW57720.1"/>
    </source>
</evidence>
<protein>
    <submittedName>
        <fullName evidence="1">Uncharacterized protein</fullName>
    </submittedName>
</protein>
<gene>
    <name evidence="1" type="ORF">Slin15195_G110390</name>
</gene>
<dbReference type="Proteomes" id="UP001056384">
    <property type="component" value="Chromosome 10"/>
</dbReference>
<dbReference type="EMBL" id="CP099427">
    <property type="protein sequence ID" value="USW57720.1"/>
    <property type="molecule type" value="Genomic_DNA"/>
</dbReference>
<keyword evidence="2" id="KW-1185">Reference proteome</keyword>
<accession>A0A9Q9EP43</accession>
<evidence type="ECO:0000313" key="2">
    <source>
        <dbReference type="Proteomes" id="UP001056384"/>
    </source>
</evidence>
<dbReference type="AlphaFoldDB" id="A0A9Q9EP43"/>
<reference evidence="1" key="1">
    <citation type="submission" date="2022-06" db="EMBL/GenBank/DDBJ databases">
        <title>Complete genome sequences of two strains of the flax pathogen Septoria linicola.</title>
        <authorList>
            <person name="Lapalu N."/>
            <person name="Simon A."/>
            <person name="Demenou B."/>
            <person name="Paumier D."/>
            <person name="Guillot M.-P."/>
            <person name="Gout L."/>
            <person name="Valade R."/>
        </authorList>
    </citation>
    <scope>NUCLEOTIDE SEQUENCE</scope>
    <source>
        <strain evidence="1">SE15195</strain>
    </source>
</reference>
<proteinExistence type="predicted"/>
<organism evidence="1 2">
    <name type="scientific">Septoria linicola</name>
    <dbReference type="NCBI Taxonomy" id="215465"/>
    <lineage>
        <taxon>Eukaryota</taxon>
        <taxon>Fungi</taxon>
        <taxon>Dikarya</taxon>
        <taxon>Ascomycota</taxon>
        <taxon>Pezizomycotina</taxon>
        <taxon>Dothideomycetes</taxon>
        <taxon>Dothideomycetidae</taxon>
        <taxon>Mycosphaerellales</taxon>
        <taxon>Mycosphaerellaceae</taxon>
        <taxon>Septoria</taxon>
    </lineage>
</organism>
<sequence length="148" mass="17040">MDWLGDVVVEEKKFNEIEMLLFSPVARQARRNQQRGSVERLVLAGASLMHNVGKINSDTVVASFAQWKDHPSGLCLLRLHHESQFDSTALLCYQLVETNASQERRLRTQERVDARDETWRKDDQAKYTSFFDVGQDSCVTARFIASYE</sequence>